<evidence type="ECO:0000256" key="5">
    <source>
        <dbReference type="HAMAP-Rule" id="MF_00320"/>
    </source>
</evidence>
<dbReference type="GO" id="GO:0046872">
    <property type="term" value="F:metal ion binding"/>
    <property type="evidence" value="ECO:0007669"/>
    <property type="project" value="UniProtKB-KW"/>
</dbReference>
<dbReference type="SMR" id="A0A371NAR9"/>
<dbReference type="SMART" id="SM00662">
    <property type="entry name" value="RPOLD"/>
    <property type="match status" value="1"/>
</dbReference>
<dbReference type="InterPro" id="IPR011262">
    <property type="entry name" value="DNA-dir_RNA_pol_insert"/>
</dbReference>
<keyword evidence="5" id="KW-0411">Iron-sulfur</keyword>
<dbReference type="InterPro" id="IPR036643">
    <property type="entry name" value="RNApol_insert_sf"/>
</dbReference>
<dbReference type="EC" id="2.7.7.6" evidence="5"/>
<keyword evidence="5" id="KW-0408">Iron</keyword>
<dbReference type="PANTHER" id="PTHR11800">
    <property type="entry name" value="DNA-DIRECTED RNA POLYMERASE"/>
    <property type="match status" value="1"/>
</dbReference>
<comment type="similarity">
    <text evidence="4 5">Belongs to the archaeal Rpo3/eukaryotic RPB3 RNA polymerase subunit family.</text>
</comment>
<comment type="function">
    <text evidence="5">DNA-dependent RNA polymerase (RNAP) catalyzes the transcription of DNA into RNA using the four ribonucleoside triphosphates as substrates.</text>
</comment>
<feature type="binding site" evidence="5">
    <location>
        <position position="203"/>
    </location>
    <ligand>
        <name>[3Fe-4S] cluster</name>
        <dbReference type="ChEBI" id="CHEBI:21137"/>
    </ligand>
</feature>
<reference evidence="7 8" key="1">
    <citation type="submission" date="2018-07" db="EMBL/GenBank/DDBJ databases">
        <title>Genomic Encyclopedia of Type Strains, Phase IV (KMG-IV): sequencing the most valuable type-strain genomes for metagenomic binning, comparative biology and taxonomic classification.</title>
        <authorList>
            <person name="Goeker M."/>
        </authorList>
    </citation>
    <scope>NUCLEOTIDE SEQUENCE [LARGE SCALE GENOMIC DNA]</scope>
    <source>
        <strain evidence="7 8">DSM 7466</strain>
    </source>
</reference>
<dbReference type="InterPro" id="IPR017896">
    <property type="entry name" value="4Fe4S_Fe-S-bd"/>
</dbReference>
<dbReference type="PANTHER" id="PTHR11800:SF2">
    <property type="entry name" value="DNA-DIRECTED RNA POLYMERASE II SUBUNIT RPB3"/>
    <property type="match status" value="1"/>
</dbReference>
<comment type="caution">
    <text evidence="7">The sequence shown here is derived from an EMBL/GenBank/DDBJ whole genome shotgun (WGS) entry which is preliminary data.</text>
</comment>
<dbReference type="InterPro" id="IPR001514">
    <property type="entry name" value="DNA-dir_RNA_pol_30-40kDasu_CS"/>
</dbReference>
<dbReference type="AlphaFoldDB" id="A0A371NAR9"/>
<dbReference type="GeneID" id="82296535"/>
<dbReference type="InterPro" id="IPR022842">
    <property type="entry name" value="RNAP_Rpo3/Rpb3/RPAC1"/>
</dbReference>
<dbReference type="GO" id="GO:0046983">
    <property type="term" value="F:protein dimerization activity"/>
    <property type="evidence" value="ECO:0007669"/>
    <property type="project" value="InterPro"/>
</dbReference>
<dbReference type="InterPro" id="IPR011263">
    <property type="entry name" value="DNA-dir_RNA_pol_RpoA/D/Rpb3"/>
</dbReference>
<dbReference type="CDD" id="cd07030">
    <property type="entry name" value="RNAP_D"/>
    <property type="match status" value="1"/>
</dbReference>
<dbReference type="SUPFAM" id="SSF55257">
    <property type="entry name" value="RBP11-like subunits of RNA polymerase"/>
    <property type="match status" value="1"/>
</dbReference>
<dbReference type="EMBL" id="QREL01000003">
    <property type="protein sequence ID" value="REE25227.1"/>
    <property type="molecule type" value="Genomic_DNA"/>
</dbReference>
<keyword evidence="8" id="KW-1185">Reference proteome</keyword>
<dbReference type="Pfam" id="PF01000">
    <property type="entry name" value="RNA_pol_A_bac"/>
    <property type="match status" value="1"/>
</dbReference>
<keyword evidence="5" id="KW-0479">Metal-binding</keyword>
<protein>
    <recommendedName>
        <fullName evidence="5">DNA-directed RNA polymerase subunit Rpo3</fullName>
        <ecNumber evidence="5">2.7.7.6</ecNumber>
    </recommendedName>
    <alternativeName>
        <fullName evidence="5">DNA-directed RNA polymerase subunit D</fullName>
    </alternativeName>
</protein>
<dbReference type="PROSITE" id="PS00446">
    <property type="entry name" value="RNA_POL_D_30KD"/>
    <property type="match status" value="1"/>
</dbReference>
<evidence type="ECO:0000313" key="7">
    <source>
        <dbReference type="EMBL" id="REE25227.1"/>
    </source>
</evidence>
<dbReference type="Gene3D" id="3.30.1360.10">
    <property type="entry name" value="RNA polymerase, RBP11-like subunit"/>
    <property type="match status" value="1"/>
</dbReference>
<dbReference type="Proteomes" id="UP000256864">
    <property type="component" value="Unassembled WGS sequence"/>
</dbReference>
<dbReference type="SUPFAM" id="SSF56553">
    <property type="entry name" value="Insert subdomain of RNA polymerase alpha subunit"/>
    <property type="match status" value="1"/>
</dbReference>
<keyword evidence="1 5" id="KW-0240">DNA-directed RNA polymerase</keyword>
<proteinExistence type="inferred from homology"/>
<dbReference type="GO" id="GO:0051538">
    <property type="term" value="F:3 iron, 4 sulfur cluster binding"/>
    <property type="evidence" value="ECO:0007669"/>
    <property type="project" value="UniProtKB-KW"/>
</dbReference>
<accession>A0A371NAR9</accession>
<comment type="subcellular location">
    <subcellularLocation>
        <location evidence="5">Cytoplasm</location>
    </subcellularLocation>
</comment>
<keyword evidence="5" id="KW-0548">Nucleotidyltransferase</keyword>
<dbReference type="GO" id="GO:0000428">
    <property type="term" value="C:DNA-directed RNA polymerase complex"/>
    <property type="evidence" value="ECO:0007669"/>
    <property type="project" value="UniProtKB-KW"/>
</dbReference>
<keyword evidence="3 5" id="KW-0804">Transcription</keyword>
<comment type="subunit">
    <text evidence="5">Part of the RNA polymerase complex.</text>
</comment>
<evidence type="ECO:0000313" key="8">
    <source>
        <dbReference type="Proteomes" id="UP000256864"/>
    </source>
</evidence>
<comment type="catalytic activity">
    <reaction evidence="5">
        <text>RNA(n) + a ribonucleoside 5'-triphosphate = RNA(n+1) + diphosphate</text>
        <dbReference type="Rhea" id="RHEA:21248"/>
        <dbReference type="Rhea" id="RHEA-COMP:14527"/>
        <dbReference type="Rhea" id="RHEA-COMP:17342"/>
        <dbReference type="ChEBI" id="CHEBI:33019"/>
        <dbReference type="ChEBI" id="CHEBI:61557"/>
        <dbReference type="ChEBI" id="CHEBI:140395"/>
        <dbReference type="EC" id="2.7.7.6"/>
    </reaction>
</comment>
<gene>
    <name evidence="5" type="primary">rpo3</name>
    <name evidence="5" type="synonym">rpoD</name>
    <name evidence="7" type="ORF">C7452_1577</name>
</gene>
<feature type="domain" description="4Fe-4S ferredoxin-type" evidence="6">
    <location>
        <begin position="194"/>
        <end position="223"/>
    </location>
</feature>
<evidence type="ECO:0000256" key="2">
    <source>
        <dbReference type="ARBA" id="ARBA00022490"/>
    </source>
</evidence>
<keyword evidence="2 5" id="KW-0963">Cytoplasm</keyword>
<keyword evidence="5" id="KW-0808">Transferase</keyword>
<dbReference type="GO" id="GO:0003677">
    <property type="term" value="F:DNA binding"/>
    <property type="evidence" value="ECO:0007669"/>
    <property type="project" value="UniProtKB-UniRule"/>
</dbReference>
<dbReference type="NCBIfam" id="NF001988">
    <property type="entry name" value="PRK00783.1"/>
    <property type="match status" value="1"/>
</dbReference>
<evidence type="ECO:0000256" key="3">
    <source>
        <dbReference type="ARBA" id="ARBA00023163"/>
    </source>
</evidence>
<dbReference type="PROSITE" id="PS51379">
    <property type="entry name" value="4FE4S_FER_2"/>
    <property type="match status" value="2"/>
</dbReference>
<dbReference type="GO" id="GO:0003899">
    <property type="term" value="F:DNA-directed RNA polymerase activity"/>
    <property type="evidence" value="ECO:0007669"/>
    <property type="project" value="UniProtKB-UniRule"/>
</dbReference>
<evidence type="ECO:0000259" key="6">
    <source>
        <dbReference type="PROSITE" id="PS51379"/>
    </source>
</evidence>
<dbReference type="Gene3D" id="3.30.70.3110">
    <property type="match status" value="1"/>
</dbReference>
<evidence type="ECO:0000256" key="4">
    <source>
        <dbReference type="ARBA" id="ARBA00025804"/>
    </source>
</evidence>
<comment type="cofactor">
    <cofactor evidence="5">
        <name>[3Fe-4S] cluster</name>
        <dbReference type="ChEBI" id="CHEBI:21137"/>
    </cofactor>
    <text evidence="5">Binds 1 [3Fe-4S] cluster.</text>
</comment>
<dbReference type="Gene3D" id="2.170.120.12">
    <property type="entry name" value="DNA-directed RNA polymerase, insert domain"/>
    <property type="match status" value="1"/>
</dbReference>
<sequence length="264" mass="29395">MDIALKEKTDTEMVFVVSGVTVPFINAIRRICMMEVPKLAIEYVNMYRNDAKMFDEVLAHRLGLVPLAADPEFAESLKMPEECDCEEYCSECSVSLTLRKKGPGVVYSGDLVSETPAVKPVYPDIPLVKLGDDDELELEAVAQLGVGREHAKWEPTTACAYKYYPRIEFSEDCDECLECIEACPRDVLGEESGKPVVVDLENCSMCKSCVRACDKRAIDVGYEEGKFIFRIETDGSVDPKDVLLKACDILRDKAEQVITFCEGG</sequence>
<dbReference type="Pfam" id="PF01193">
    <property type="entry name" value="RNA_pol_L"/>
    <property type="match status" value="1"/>
</dbReference>
<dbReference type="InterPro" id="IPR050518">
    <property type="entry name" value="Rpo3/RPB3_RNA_Pol_subunit"/>
</dbReference>
<name>A0A371NAR9_9EURY</name>
<dbReference type="RefSeq" id="WP_010875678.1">
    <property type="nucleotide sequence ID" value="NZ_QREL01000003.1"/>
</dbReference>
<dbReference type="GO" id="GO:0006351">
    <property type="term" value="P:DNA-templated transcription"/>
    <property type="evidence" value="ECO:0007669"/>
    <property type="project" value="UniProtKB-UniRule"/>
</dbReference>
<feature type="binding site" evidence="5">
    <location>
        <position position="206"/>
    </location>
    <ligand>
        <name>[3Fe-4S] cluster</name>
        <dbReference type="ChEBI" id="CHEBI:21137"/>
    </ligand>
</feature>
<organism evidence="7 8">
    <name type="scientific">Methanothermobacter defluvii</name>
    <dbReference type="NCBI Taxonomy" id="49339"/>
    <lineage>
        <taxon>Archaea</taxon>
        <taxon>Methanobacteriati</taxon>
        <taxon>Methanobacteriota</taxon>
        <taxon>Methanomada group</taxon>
        <taxon>Methanobacteria</taxon>
        <taxon>Methanobacteriales</taxon>
        <taxon>Methanobacteriaceae</taxon>
        <taxon>Methanothermobacter</taxon>
    </lineage>
</organism>
<dbReference type="GO" id="GO:0005737">
    <property type="term" value="C:cytoplasm"/>
    <property type="evidence" value="ECO:0007669"/>
    <property type="project" value="UniProtKB-SubCell"/>
</dbReference>
<dbReference type="HAMAP" id="MF_00320">
    <property type="entry name" value="RNApol_arch_Rpo3"/>
    <property type="match status" value="1"/>
</dbReference>
<dbReference type="InterPro" id="IPR036603">
    <property type="entry name" value="RBP11-like"/>
</dbReference>
<feature type="binding site" evidence="5">
    <location>
        <position position="209"/>
    </location>
    <ligand>
        <name>[3Fe-4S] cluster</name>
        <dbReference type="ChEBI" id="CHEBI:21137"/>
    </ligand>
</feature>
<feature type="domain" description="4Fe-4S ferredoxin-type" evidence="6">
    <location>
        <begin position="163"/>
        <end position="193"/>
    </location>
</feature>
<evidence type="ECO:0000256" key="1">
    <source>
        <dbReference type="ARBA" id="ARBA00022478"/>
    </source>
</evidence>
<keyword evidence="5" id="KW-0003">3Fe-4S</keyword>